<evidence type="ECO:0000256" key="8">
    <source>
        <dbReference type="ARBA" id="ARBA00023077"/>
    </source>
</evidence>
<dbReference type="InterPro" id="IPR012910">
    <property type="entry name" value="Plug_dom"/>
</dbReference>
<dbReference type="InterPro" id="IPR036942">
    <property type="entry name" value="Beta-barrel_TonB_sf"/>
</dbReference>
<reference evidence="16 17" key="1">
    <citation type="submission" date="2016-11" db="EMBL/GenBank/DDBJ databases">
        <title>Networking in microbes: conjugative elements and plasmids in the genus Alteromonas.</title>
        <authorList>
            <person name="Lopez-Perez M."/>
            <person name="Ramon-Marco N."/>
            <person name="Rodriguez-Valera F."/>
        </authorList>
    </citation>
    <scope>NUCLEOTIDE SEQUENCE [LARGE SCALE GENOMIC DNA]</scope>
    <source>
        <strain evidence="16 17">CP48</strain>
    </source>
</reference>
<dbReference type="InterPro" id="IPR000531">
    <property type="entry name" value="Beta-barrel_TonB"/>
</dbReference>
<evidence type="ECO:0000256" key="3">
    <source>
        <dbReference type="ARBA" id="ARBA00022452"/>
    </source>
</evidence>
<accession>A0AAC9NRZ6</accession>
<keyword evidence="3 11" id="KW-1134">Transmembrane beta strand</keyword>
<sequence>MRTHKIATLALAVSAAFSSSVLAQEAATTEKKEASLEQITVTAQKRTQSIQEVPISISTLSGEQFESLFSGGGDILELATRVPGLYAESSNGRVAPRFYIRGLGNTDFDLAASQPVAIMMDGVVKENVILKSFPLFDVSQVEVLRGPQGTLFGRNTTAGIVKFDTNKPTQDFEAFTEVSVGNLGTFNAEAAISGGLTDELSGRFSVLSQNRGDWIDNGFTGESDAMGEYEELAWRGQLLWEPTSLDMTALLSVHGRDLDGTSTIFRANALTTGSNDFNANYDRDRVYYDGGAGNRQKYTNEGAALTLDFSLNNGMTLTSITSYEQADGSSRGDIDGGAITLADQPVPDVPNGFTFAEYMSDIDFDGVEDAVRSYPGFIPFSSDTTDLLDNLEQVTQEVRLASDTSSALSWQTGIYLFSSEFDVTTDPGFVAPTTVTHESSLWAVFGQADYKASEKLTITAGIRYTDDEKELTNANNSAPIPFDPIKVDDQRISGDLSANYKIDNNVSVYARYAHGFRGPTIQGRDVAFFGAPSVAESEVMDSFEVGFKADLLDDTLRVNGAVYYYTVDDMQFSAIGGADNLTQLVNAENGTGQGFEIDVKWLATDSLLLTAGYSFNDTEIDDPNLLVAPCGSGQCTVTDELVDNLAIVDGNPFPQAPEQTFVFTARYSIPMGDSGEFFAFTDWAWQGETNIFLYDAVEFQTDSQFEGGLRLGYENFDHEYTVALFGRNITDEENLRGAIDFNNLTAIDNSPRVFGIEFRKSFY</sequence>
<feature type="chain" id="PRO_5042023696" evidence="13">
    <location>
        <begin position="24"/>
        <end position="763"/>
    </location>
</feature>
<dbReference type="PANTHER" id="PTHR32552:SF81">
    <property type="entry name" value="TONB-DEPENDENT OUTER MEMBRANE RECEPTOR"/>
    <property type="match status" value="1"/>
</dbReference>
<proteinExistence type="inferred from homology"/>
<keyword evidence="2 11" id="KW-0813">Transport</keyword>
<protein>
    <submittedName>
        <fullName evidence="16">TonB-dependent receptor</fullName>
    </submittedName>
</protein>
<keyword evidence="5 11" id="KW-0812">Transmembrane</keyword>
<dbReference type="EMBL" id="CP018024">
    <property type="protein sequence ID" value="APD90139.1"/>
    <property type="molecule type" value="Genomic_DNA"/>
</dbReference>
<keyword evidence="16" id="KW-0675">Receptor</keyword>
<keyword evidence="9 11" id="KW-0472">Membrane</keyword>
<keyword evidence="4" id="KW-0410">Iron transport</keyword>
<keyword evidence="8 12" id="KW-0798">TonB box</keyword>
<evidence type="ECO:0000259" key="14">
    <source>
        <dbReference type="Pfam" id="PF00593"/>
    </source>
</evidence>
<gene>
    <name evidence="16" type="ORF">BM524_10245</name>
</gene>
<evidence type="ECO:0000256" key="2">
    <source>
        <dbReference type="ARBA" id="ARBA00022448"/>
    </source>
</evidence>
<evidence type="ECO:0000256" key="6">
    <source>
        <dbReference type="ARBA" id="ARBA00023004"/>
    </source>
</evidence>
<comment type="similarity">
    <text evidence="11 12">Belongs to the TonB-dependent receptor family.</text>
</comment>
<evidence type="ECO:0000256" key="5">
    <source>
        <dbReference type="ARBA" id="ARBA00022692"/>
    </source>
</evidence>
<evidence type="ECO:0000256" key="4">
    <source>
        <dbReference type="ARBA" id="ARBA00022496"/>
    </source>
</evidence>
<evidence type="ECO:0000313" key="17">
    <source>
        <dbReference type="Proteomes" id="UP000182101"/>
    </source>
</evidence>
<evidence type="ECO:0000256" key="7">
    <source>
        <dbReference type="ARBA" id="ARBA00023065"/>
    </source>
</evidence>
<feature type="domain" description="TonB-dependent receptor-like beta-barrel" evidence="14">
    <location>
        <begin position="270"/>
        <end position="729"/>
    </location>
</feature>
<dbReference type="PROSITE" id="PS52016">
    <property type="entry name" value="TONB_DEPENDENT_REC_3"/>
    <property type="match status" value="1"/>
</dbReference>
<dbReference type="InterPro" id="IPR039426">
    <property type="entry name" value="TonB-dep_rcpt-like"/>
</dbReference>
<evidence type="ECO:0000256" key="12">
    <source>
        <dbReference type="RuleBase" id="RU003357"/>
    </source>
</evidence>
<keyword evidence="13" id="KW-0732">Signal</keyword>
<dbReference type="RefSeq" id="WP_071959355.1">
    <property type="nucleotide sequence ID" value="NZ_CP018024.1"/>
</dbReference>
<dbReference type="Gene3D" id="2.40.170.20">
    <property type="entry name" value="TonB-dependent receptor, beta-barrel domain"/>
    <property type="match status" value="1"/>
</dbReference>
<name>A0AAC9NRZ6_9ALTE</name>
<organism evidence="16 17">
    <name type="scientific">Alteromonas mediterranea</name>
    <dbReference type="NCBI Taxonomy" id="314275"/>
    <lineage>
        <taxon>Bacteria</taxon>
        <taxon>Pseudomonadati</taxon>
        <taxon>Pseudomonadota</taxon>
        <taxon>Gammaproteobacteria</taxon>
        <taxon>Alteromonadales</taxon>
        <taxon>Alteromonadaceae</taxon>
        <taxon>Alteromonas/Salinimonas group</taxon>
        <taxon>Alteromonas</taxon>
    </lineage>
</organism>
<evidence type="ECO:0000313" key="16">
    <source>
        <dbReference type="EMBL" id="APD90139.1"/>
    </source>
</evidence>
<comment type="subcellular location">
    <subcellularLocation>
        <location evidence="1 11">Cell outer membrane</location>
        <topology evidence="1 11">Multi-pass membrane protein</topology>
    </subcellularLocation>
</comment>
<dbReference type="AlphaFoldDB" id="A0AAC9NRZ6"/>
<evidence type="ECO:0000259" key="15">
    <source>
        <dbReference type="Pfam" id="PF07715"/>
    </source>
</evidence>
<dbReference type="Proteomes" id="UP000182101">
    <property type="component" value="Chromosome"/>
</dbReference>
<feature type="domain" description="TonB-dependent receptor plug" evidence="15">
    <location>
        <begin position="50"/>
        <end position="160"/>
    </location>
</feature>
<dbReference type="SUPFAM" id="SSF56935">
    <property type="entry name" value="Porins"/>
    <property type="match status" value="1"/>
</dbReference>
<evidence type="ECO:0000256" key="11">
    <source>
        <dbReference type="PROSITE-ProRule" id="PRU01360"/>
    </source>
</evidence>
<keyword evidence="7" id="KW-0406">Ion transport</keyword>
<dbReference type="Pfam" id="PF07715">
    <property type="entry name" value="Plug"/>
    <property type="match status" value="1"/>
</dbReference>
<dbReference type="GO" id="GO:0009279">
    <property type="term" value="C:cell outer membrane"/>
    <property type="evidence" value="ECO:0007669"/>
    <property type="project" value="UniProtKB-SubCell"/>
</dbReference>
<keyword evidence="10 11" id="KW-0998">Cell outer membrane</keyword>
<keyword evidence="6" id="KW-0408">Iron</keyword>
<feature type="signal peptide" evidence="13">
    <location>
        <begin position="1"/>
        <end position="23"/>
    </location>
</feature>
<dbReference type="Pfam" id="PF00593">
    <property type="entry name" value="TonB_dep_Rec_b-barrel"/>
    <property type="match status" value="1"/>
</dbReference>
<dbReference type="PANTHER" id="PTHR32552">
    <property type="entry name" value="FERRICHROME IRON RECEPTOR-RELATED"/>
    <property type="match status" value="1"/>
</dbReference>
<evidence type="ECO:0000256" key="10">
    <source>
        <dbReference type="ARBA" id="ARBA00023237"/>
    </source>
</evidence>
<evidence type="ECO:0000256" key="13">
    <source>
        <dbReference type="SAM" id="SignalP"/>
    </source>
</evidence>
<dbReference type="GO" id="GO:0006826">
    <property type="term" value="P:iron ion transport"/>
    <property type="evidence" value="ECO:0007669"/>
    <property type="project" value="UniProtKB-KW"/>
</dbReference>
<evidence type="ECO:0000256" key="1">
    <source>
        <dbReference type="ARBA" id="ARBA00004571"/>
    </source>
</evidence>
<evidence type="ECO:0000256" key="9">
    <source>
        <dbReference type="ARBA" id="ARBA00023136"/>
    </source>
</evidence>